<gene>
    <name evidence="2" type="ORF">VNI00_018463</name>
</gene>
<dbReference type="EMBL" id="JAYKXP010000237">
    <property type="protein sequence ID" value="KAK7017991.1"/>
    <property type="molecule type" value="Genomic_DNA"/>
</dbReference>
<accession>A0AAW0AZA4</accession>
<reference evidence="2 3" key="1">
    <citation type="submission" date="2024-01" db="EMBL/GenBank/DDBJ databases">
        <title>A draft genome for a cacao thread blight-causing isolate of Paramarasmius palmivorus.</title>
        <authorList>
            <person name="Baruah I.K."/>
            <person name="Bukari Y."/>
            <person name="Amoako-Attah I."/>
            <person name="Meinhardt L.W."/>
            <person name="Bailey B.A."/>
            <person name="Cohen S.P."/>
        </authorList>
    </citation>
    <scope>NUCLEOTIDE SEQUENCE [LARGE SCALE GENOMIC DNA]</scope>
    <source>
        <strain evidence="2 3">GH-12</strain>
    </source>
</reference>
<evidence type="ECO:0000313" key="3">
    <source>
        <dbReference type="Proteomes" id="UP001383192"/>
    </source>
</evidence>
<name>A0AAW0AZA4_9AGAR</name>
<sequence>MSKPSISISQLAKNTVQVHFIPKDSNDSDLSQLETQTPMFHISVDPAQLDRPVSSIETLQVSICDHSHVLANGLTPPTATLVPEQASESQSCTPAKKSTILSETKSGHGTGISRYSFPEGMSLEERKLKIMDWIVWGYRK</sequence>
<dbReference type="Proteomes" id="UP001383192">
    <property type="component" value="Unassembled WGS sequence"/>
</dbReference>
<proteinExistence type="predicted"/>
<organism evidence="2 3">
    <name type="scientific">Paramarasmius palmivorus</name>
    <dbReference type="NCBI Taxonomy" id="297713"/>
    <lineage>
        <taxon>Eukaryota</taxon>
        <taxon>Fungi</taxon>
        <taxon>Dikarya</taxon>
        <taxon>Basidiomycota</taxon>
        <taxon>Agaricomycotina</taxon>
        <taxon>Agaricomycetes</taxon>
        <taxon>Agaricomycetidae</taxon>
        <taxon>Agaricales</taxon>
        <taxon>Marasmiineae</taxon>
        <taxon>Marasmiaceae</taxon>
        <taxon>Paramarasmius</taxon>
    </lineage>
</organism>
<evidence type="ECO:0000313" key="2">
    <source>
        <dbReference type="EMBL" id="KAK7017991.1"/>
    </source>
</evidence>
<keyword evidence="3" id="KW-1185">Reference proteome</keyword>
<protein>
    <submittedName>
        <fullName evidence="2">Uncharacterized protein</fullName>
    </submittedName>
</protein>
<evidence type="ECO:0000256" key="1">
    <source>
        <dbReference type="SAM" id="MobiDB-lite"/>
    </source>
</evidence>
<comment type="caution">
    <text evidence="2">The sequence shown here is derived from an EMBL/GenBank/DDBJ whole genome shotgun (WGS) entry which is preliminary data.</text>
</comment>
<feature type="region of interest" description="Disordered" evidence="1">
    <location>
        <begin position="82"/>
        <end position="105"/>
    </location>
</feature>
<dbReference type="AlphaFoldDB" id="A0AAW0AZA4"/>